<reference evidence="1 2" key="1">
    <citation type="submission" date="2017-10" db="EMBL/GenBank/DDBJ databases">
        <title>The draft genome sequence of Lewinella nigricans NBRC 102662.</title>
        <authorList>
            <person name="Wang K."/>
        </authorList>
    </citation>
    <scope>NUCLEOTIDE SEQUENCE [LARGE SCALE GENOMIC DNA]</scope>
    <source>
        <strain evidence="1 2">NBRC 102662</strain>
    </source>
</reference>
<dbReference type="EMBL" id="PDUD01000017">
    <property type="protein sequence ID" value="PHN06807.1"/>
    <property type="molecule type" value="Genomic_DNA"/>
</dbReference>
<dbReference type="AlphaFoldDB" id="A0A2D0NEB0"/>
<dbReference type="RefSeq" id="WP_099150063.1">
    <property type="nucleotide sequence ID" value="NZ_PDUD01000017.1"/>
</dbReference>
<dbReference type="OrthoDB" id="1425705at2"/>
<evidence type="ECO:0000313" key="2">
    <source>
        <dbReference type="Proteomes" id="UP000223913"/>
    </source>
</evidence>
<gene>
    <name evidence="1" type="ORF">CRP01_10995</name>
</gene>
<accession>A0A2D0NEB0</accession>
<comment type="caution">
    <text evidence="1">The sequence shown here is derived from an EMBL/GenBank/DDBJ whole genome shotgun (WGS) entry which is preliminary data.</text>
</comment>
<dbReference type="Proteomes" id="UP000223913">
    <property type="component" value="Unassembled WGS sequence"/>
</dbReference>
<dbReference type="Pfam" id="PF10054">
    <property type="entry name" value="DUF2291"/>
    <property type="match status" value="1"/>
</dbReference>
<dbReference type="Gene3D" id="2.40.50.420">
    <property type="entry name" value="Envelope glycoprotein gp160, DUF2291, alpha/beta domain"/>
    <property type="match status" value="1"/>
</dbReference>
<name>A0A2D0NEB0_FLAN2</name>
<evidence type="ECO:0008006" key="3">
    <source>
        <dbReference type="Google" id="ProtNLM"/>
    </source>
</evidence>
<keyword evidence="2" id="KW-1185">Reference proteome</keyword>
<dbReference type="SUPFAM" id="SSF141318">
    <property type="entry name" value="TM0957-like"/>
    <property type="match status" value="1"/>
</dbReference>
<evidence type="ECO:0000313" key="1">
    <source>
        <dbReference type="EMBL" id="PHN06807.1"/>
    </source>
</evidence>
<dbReference type="InterPro" id="IPR014582">
    <property type="entry name" value="UCP033535_lipo"/>
</dbReference>
<dbReference type="InterPro" id="IPR036215">
    <property type="entry name" value="TM0957-like_sf"/>
</dbReference>
<protein>
    <recommendedName>
        <fullName evidence="3">DUF2291 domain-containing protein</fullName>
    </recommendedName>
</protein>
<sequence>MKPYQYGLLFLAFLLLGYNSVYFEKLSDRQAGAEADFDYGAYADSLYYQGMLQEVAAVELATLLADIRNDADAAFKNYGNRLGIGNSAYFMVKGSGVITGITEDAIRLQAAGVGDVGINTRYIFGNALRDASGLVKLTDFKTNAEFNRVSEALNALVRTKVMPPLIDALETGDSIAVVGAVKLSKKALDDPALMITPAQIIPQ</sequence>
<dbReference type="Gene3D" id="1.10.10.1260">
    <property type="entry name" value="Envelope glycoprotein gp160, DUF2291, helical domain"/>
    <property type="match status" value="1"/>
</dbReference>
<proteinExistence type="predicted"/>
<organism evidence="1 2">
    <name type="scientific">Flavilitoribacter nigricans (strain ATCC 23147 / DSM 23189 / NBRC 102662 / NCIMB 1420 / SS-2)</name>
    <name type="common">Lewinella nigricans</name>
    <dbReference type="NCBI Taxonomy" id="1122177"/>
    <lineage>
        <taxon>Bacteria</taxon>
        <taxon>Pseudomonadati</taxon>
        <taxon>Bacteroidota</taxon>
        <taxon>Saprospiria</taxon>
        <taxon>Saprospirales</taxon>
        <taxon>Lewinellaceae</taxon>
        <taxon>Flavilitoribacter</taxon>
    </lineage>
</organism>